<feature type="domain" description="Aminoglycoside phosphotransferase" evidence="6">
    <location>
        <begin position="650"/>
        <end position="832"/>
    </location>
</feature>
<dbReference type="EMBL" id="KB707234">
    <property type="protein sequence ID" value="EMR63361.1"/>
    <property type="molecule type" value="Genomic_DNA"/>
</dbReference>
<evidence type="ECO:0000259" key="6">
    <source>
        <dbReference type="Pfam" id="PF01636"/>
    </source>
</evidence>
<comment type="similarity">
    <text evidence="1">Belongs to the peptidase S10 family.</text>
</comment>
<keyword evidence="5" id="KW-0325">Glycoprotein</keyword>
<dbReference type="AlphaFoldDB" id="M7T0J7"/>
<dbReference type="GO" id="GO:0004185">
    <property type="term" value="F:serine-type carboxypeptidase activity"/>
    <property type="evidence" value="ECO:0007669"/>
    <property type="project" value="InterPro"/>
</dbReference>
<dbReference type="Proteomes" id="UP000012174">
    <property type="component" value="Unassembled WGS sequence"/>
</dbReference>
<dbReference type="HOGENOM" id="CLU_322888_0_0_1"/>
<evidence type="ECO:0000256" key="4">
    <source>
        <dbReference type="ARBA" id="ARBA00022801"/>
    </source>
</evidence>
<dbReference type="Gene3D" id="3.40.50.1820">
    <property type="entry name" value="alpha/beta hydrolase"/>
    <property type="match status" value="1"/>
</dbReference>
<organism evidence="7 8">
    <name type="scientific">Eutypa lata (strain UCR-EL1)</name>
    <name type="common">Grapevine dieback disease fungus</name>
    <name type="synonym">Eutypa armeniacae</name>
    <dbReference type="NCBI Taxonomy" id="1287681"/>
    <lineage>
        <taxon>Eukaryota</taxon>
        <taxon>Fungi</taxon>
        <taxon>Dikarya</taxon>
        <taxon>Ascomycota</taxon>
        <taxon>Pezizomycotina</taxon>
        <taxon>Sordariomycetes</taxon>
        <taxon>Xylariomycetidae</taxon>
        <taxon>Xylariales</taxon>
        <taxon>Diatrypaceae</taxon>
        <taxon>Eutypa</taxon>
    </lineage>
</organism>
<gene>
    <name evidence="7" type="ORF">UCREL1_9677</name>
</gene>
<proteinExistence type="inferred from homology"/>
<dbReference type="InterPro" id="IPR002575">
    <property type="entry name" value="Aminoglycoside_PTrfase"/>
</dbReference>
<dbReference type="Pfam" id="PF00450">
    <property type="entry name" value="Peptidase_S10"/>
    <property type="match status" value="1"/>
</dbReference>
<dbReference type="OrthoDB" id="25129at2759"/>
<dbReference type="SUPFAM" id="SSF53474">
    <property type="entry name" value="alpha/beta-Hydrolases"/>
    <property type="match status" value="1"/>
</dbReference>
<dbReference type="Pfam" id="PF01636">
    <property type="entry name" value="APH"/>
    <property type="match status" value="1"/>
</dbReference>
<name>M7T0J7_EUTLA</name>
<keyword evidence="2 7" id="KW-0121">Carboxypeptidase</keyword>
<evidence type="ECO:0000256" key="2">
    <source>
        <dbReference type="ARBA" id="ARBA00022645"/>
    </source>
</evidence>
<dbReference type="Gene3D" id="1.10.287.410">
    <property type="match status" value="1"/>
</dbReference>
<reference evidence="8" key="1">
    <citation type="journal article" date="2013" name="Genome Announc.">
        <title>Draft genome sequence of the grapevine dieback fungus Eutypa lata UCR-EL1.</title>
        <authorList>
            <person name="Blanco-Ulate B."/>
            <person name="Rolshausen P.E."/>
            <person name="Cantu D."/>
        </authorList>
    </citation>
    <scope>NUCLEOTIDE SEQUENCE [LARGE SCALE GENOMIC DNA]</scope>
    <source>
        <strain evidence="8">UCR-EL1</strain>
    </source>
</reference>
<dbReference type="GO" id="GO:0006508">
    <property type="term" value="P:proteolysis"/>
    <property type="evidence" value="ECO:0007669"/>
    <property type="project" value="UniProtKB-KW"/>
</dbReference>
<dbReference type="Gene3D" id="3.90.1200.10">
    <property type="match status" value="1"/>
</dbReference>
<evidence type="ECO:0000313" key="7">
    <source>
        <dbReference type="EMBL" id="EMR63361.1"/>
    </source>
</evidence>
<evidence type="ECO:0000313" key="8">
    <source>
        <dbReference type="Proteomes" id="UP000012174"/>
    </source>
</evidence>
<dbReference type="KEGG" id="ela:UCREL1_9677"/>
<dbReference type="Gene3D" id="3.30.200.20">
    <property type="entry name" value="Phosphorylase Kinase, domain 1"/>
    <property type="match status" value="1"/>
</dbReference>
<evidence type="ECO:0000256" key="1">
    <source>
        <dbReference type="ARBA" id="ARBA00009431"/>
    </source>
</evidence>
<keyword evidence="4" id="KW-0378">Hydrolase</keyword>
<dbReference type="InterPro" id="IPR029058">
    <property type="entry name" value="AB_hydrolase_fold"/>
</dbReference>
<dbReference type="InterPro" id="IPR001563">
    <property type="entry name" value="Peptidase_S10"/>
</dbReference>
<evidence type="ECO:0000256" key="3">
    <source>
        <dbReference type="ARBA" id="ARBA00022670"/>
    </source>
</evidence>
<keyword evidence="8" id="KW-1185">Reference proteome</keyword>
<dbReference type="eggNOG" id="KOG1282">
    <property type="taxonomic scope" value="Eukaryota"/>
</dbReference>
<dbReference type="MEROPS" id="S10.016"/>
<dbReference type="SUPFAM" id="SSF56112">
    <property type="entry name" value="Protein kinase-like (PK-like)"/>
    <property type="match status" value="1"/>
</dbReference>
<keyword evidence="3" id="KW-0645">Protease</keyword>
<dbReference type="InterPro" id="IPR011009">
    <property type="entry name" value="Kinase-like_dom_sf"/>
</dbReference>
<sequence>MFFWYFESQRNPETAPLTLYLSGGPGPVNTGFSYDVPVNGTVNLRGERALRNFNATTVPQGNRLLEAATMGVGSVHTESAVNSTEAAVRALWLSLSVWLQDFNPGNGSQPDKHRGHELELWTVSYGGHYAAAFYDFTTSQNLALDRGVSTLPRPPRIRFLSIGLANACVDSLVQLPAYPEMAFNNTYGQQLVNETMYLAAKEAWGGPEGCQARIRSCREAAAGGASFSPPDLGNNATVNALCHEANAFCGNHMVTLISASGRSFFDIGHPSGLLTSPTLHTHLAFLKRADVQAELGVPVNFTDNSLSIYSAFSRTGDNVKGDYVASLGRALDDGVRVSLMYGDRDYACNWLGGEALSLAIQHKHAQAFKSAGYEPVHFPGGGSNSKGKTPRARVRQHGNLSFTRVFDSSHTIGTEWPSVAFTIFNRTVSGVDIASGTVSLIGDDDNSSEQYSTVGPQSVRDIINEVPADADEEEGMCYTLAPSLCSRRQLEAYLKGRGRGAESMAPLNQEEKDALVSRVTQELSGTPYACSSLTQLTNGTTNFVFRGELVKPIPADNGESGSGSGSTATTVIIKHSTEFAAANKDFLIDASRAFYEESMLHALNDFPSSTTVVKAPRFHLFIRDANIQVLEDFPAAVDLKNLFVSPTANSVLTAPVGESIGRDVGTWLRSFHDWSFSPKSGLKAVGDNEPMRKLKFAITYDSFLKVLENNFPDLLEGHRPTLEQVKDAATKEFERTSGDENGGEDWGLIHGDFWTGNVLLPSDPSLNTQHPGGAKLFIVDWEFAQFGHRAYDIGQMIGDIYERKHFWEAEGAVPAIEGFIQGYGGFDDDELAFRTAIHAGVQLIGWYTRRPPNAPLRFPLETVADAMRIGRDWIVKGWQKDRGYFESTPLASLFKR</sequence>
<protein>
    <submittedName>
        <fullName evidence="7">Putative carboxypeptidase protein</fullName>
    </submittedName>
</protein>
<accession>M7T0J7</accession>
<evidence type="ECO:0000256" key="5">
    <source>
        <dbReference type="ARBA" id="ARBA00023180"/>
    </source>
</evidence>